<protein>
    <submittedName>
        <fullName evidence="2">Uncharacterized protein</fullName>
    </submittedName>
</protein>
<evidence type="ECO:0000313" key="3">
    <source>
        <dbReference type="Proteomes" id="UP000077266"/>
    </source>
</evidence>
<dbReference type="Proteomes" id="UP000077266">
    <property type="component" value="Unassembled WGS sequence"/>
</dbReference>
<name>A0A165PFW4_EXIGL</name>
<feature type="region of interest" description="Disordered" evidence="1">
    <location>
        <begin position="1"/>
        <end position="50"/>
    </location>
</feature>
<dbReference type="InParanoid" id="A0A165PFW4"/>
<proteinExistence type="predicted"/>
<dbReference type="AlphaFoldDB" id="A0A165PFW4"/>
<keyword evidence="3" id="KW-1185">Reference proteome</keyword>
<accession>A0A165PFW4</accession>
<gene>
    <name evidence="2" type="ORF">EXIGLDRAFT_514334</name>
</gene>
<organism evidence="2 3">
    <name type="scientific">Exidia glandulosa HHB12029</name>
    <dbReference type="NCBI Taxonomy" id="1314781"/>
    <lineage>
        <taxon>Eukaryota</taxon>
        <taxon>Fungi</taxon>
        <taxon>Dikarya</taxon>
        <taxon>Basidiomycota</taxon>
        <taxon>Agaricomycotina</taxon>
        <taxon>Agaricomycetes</taxon>
        <taxon>Auriculariales</taxon>
        <taxon>Exidiaceae</taxon>
        <taxon>Exidia</taxon>
    </lineage>
</organism>
<evidence type="ECO:0000313" key="2">
    <source>
        <dbReference type="EMBL" id="KZW02124.1"/>
    </source>
</evidence>
<reference evidence="2 3" key="1">
    <citation type="journal article" date="2016" name="Mol. Biol. Evol.">
        <title>Comparative Genomics of Early-Diverging Mushroom-Forming Fungi Provides Insights into the Origins of Lignocellulose Decay Capabilities.</title>
        <authorList>
            <person name="Nagy L.G."/>
            <person name="Riley R."/>
            <person name="Tritt A."/>
            <person name="Adam C."/>
            <person name="Daum C."/>
            <person name="Floudas D."/>
            <person name="Sun H."/>
            <person name="Yadav J.S."/>
            <person name="Pangilinan J."/>
            <person name="Larsson K.H."/>
            <person name="Matsuura K."/>
            <person name="Barry K."/>
            <person name="Labutti K."/>
            <person name="Kuo R."/>
            <person name="Ohm R.A."/>
            <person name="Bhattacharya S.S."/>
            <person name="Shirouzu T."/>
            <person name="Yoshinaga Y."/>
            <person name="Martin F.M."/>
            <person name="Grigoriev I.V."/>
            <person name="Hibbett D.S."/>
        </authorList>
    </citation>
    <scope>NUCLEOTIDE SEQUENCE [LARGE SCALE GENOMIC DNA]</scope>
    <source>
        <strain evidence="2 3">HHB12029</strain>
    </source>
</reference>
<evidence type="ECO:0000256" key="1">
    <source>
        <dbReference type="SAM" id="MobiDB-lite"/>
    </source>
</evidence>
<dbReference type="EMBL" id="KV425890">
    <property type="protein sequence ID" value="KZW02124.1"/>
    <property type="molecule type" value="Genomic_DNA"/>
</dbReference>
<sequence length="190" mass="21046">MAGGADDGAVVEVRGRVARKSRRPIPPRLNHHHRLPLSHSSIPRTTGRSVRTTSRLFPALCAQISRRWRRDQDAYSARVRASAVPTSAGGIEPRLTARNSNNSLPVMTPLQSLRHLSTQCSSSPAPRRASGFRTGRRLQAEVPPSGRQPLAQSHVRVHLKKVMISILLLTSRTLLGVPSRCRRLCILRTR</sequence>
<feature type="compositionally biased region" description="Basic residues" evidence="1">
    <location>
        <begin position="16"/>
        <end position="36"/>
    </location>
</feature>